<keyword evidence="6 7" id="KW-0472">Membrane</keyword>
<comment type="similarity">
    <text evidence="2 7">Belongs to the purine permeases (TC 2.A.7.14) family.</text>
</comment>
<dbReference type="PANTHER" id="PTHR31376">
    <property type="entry name" value="OS09G0467300 PROTEIN-RELATED"/>
    <property type="match status" value="1"/>
</dbReference>
<keyword evidence="9" id="KW-1185">Reference proteome</keyword>
<comment type="caution">
    <text evidence="8">The sequence shown here is derived from an EMBL/GenBank/DDBJ whole genome shotgun (WGS) entry which is preliminary data.</text>
</comment>
<comment type="subcellular location">
    <subcellularLocation>
        <location evidence="1 7">Membrane</location>
        <topology evidence="1 7">Multi-pass membrane protein</topology>
    </subcellularLocation>
</comment>
<name>A0A8T3B9E9_DENNO</name>
<dbReference type="GO" id="GO:0005345">
    <property type="term" value="F:purine nucleobase transmembrane transporter activity"/>
    <property type="evidence" value="ECO:0007669"/>
    <property type="project" value="UniProtKB-UniRule"/>
</dbReference>
<dbReference type="PANTHER" id="PTHR31376:SF105">
    <property type="entry name" value="PURINE PERMEASE-RELATED"/>
    <property type="match status" value="1"/>
</dbReference>
<keyword evidence="5 7" id="KW-1133">Transmembrane helix</keyword>
<protein>
    <recommendedName>
        <fullName evidence="7">Probable purine permease</fullName>
    </recommendedName>
</protein>
<feature type="transmembrane region" description="Helical" evidence="7">
    <location>
        <begin position="47"/>
        <end position="66"/>
    </location>
</feature>
<proteinExistence type="inferred from homology"/>
<evidence type="ECO:0000256" key="5">
    <source>
        <dbReference type="ARBA" id="ARBA00022989"/>
    </source>
</evidence>
<dbReference type="GO" id="GO:0016020">
    <property type="term" value="C:membrane"/>
    <property type="evidence" value="ECO:0007669"/>
    <property type="project" value="UniProtKB-SubCell"/>
</dbReference>
<comment type="caution">
    <text evidence="7">Lacks conserved residue(s) required for the propagation of feature annotation.</text>
</comment>
<evidence type="ECO:0000256" key="7">
    <source>
        <dbReference type="RuleBase" id="RU368015"/>
    </source>
</evidence>
<dbReference type="OrthoDB" id="1865379at2759"/>
<keyword evidence="4 7" id="KW-0812">Transmembrane</keyword>
<accession>A0A8T3B9E9</accession>
<evidence type="ECO:0000313" key="8">
    <source>
        <dbReference type="EMBL" id="KAI0507086.1"/>
    </source>
</evidence>
<dbReference type="GO" id="GO:0015211">
    <property type="term" value="F:purine nucleoside transmembrane transporter activity"/>
    <property type="evidence" value="ECO:0007669"/>
    <property type="project" value="UniProtKB-UniRule"/>
</dbReference>
<gene>
    <name evidence="8" type="ORF">KFK09_013204</name>
</gene>
<evidence type="ECO:0000256" key="4">
    <source>
        <dbReference type="ARBA" id="ARBA00022692"/>
    </source>
</evidence>
<feature type="transmembrane region" description="Helical" evidence="7">
    <location>
        <begin position="87"/>
        <end position="108"/>
    </location>
</feature>
<feature type="transmembrane region" description="Helical" evidence="7">
    <location>
        <begin position="12"/>
        <end position="35"/>
    </location>
</feature>
<evidence type="ECO:0000313" key="9">
    <source>
        <dbReference type="Proteomes" id="UP000829196"/>
    </source>
</evidence>
<dbReference type="SUPFAM" id="SSF103481">
    <property type="entry name" value="Multidrug resistance efflux transporter EmrE"/>
    <property type="match status" value="1"/>
</dbReference>
<dbReference type="Pfam" id="PF16913">
    <property type="entry name" value="PUNUT"/>
    <property type="match status" value="1"/>
</dbReference>
<evidence type="ECO:0000256" key="6">
    <source>
        <dbReference type="ARBA" id="ARBA00023136"/>
    </source>
</evidence>
<dbReference type="EMBL" id="JAGYWB010000010">
    <property type="protein sequence ID" value="KAI0507086.1"/>
    <property type="molecule type" value="Genomic_DNA"/>
</dbReference>
<dbReference type="InterPro" id="IPR030182">
    <property type="entry name" value="PUP_plant"/>
</dbReference>
<evidence type="ECO:0000256" key="3">
    <source>
        <dbReference type="ARBA" id="ARBA00022448"/>
    </source>
</evidence>
<reference evidence="8" key="1">
    <citation type="journal article" date="2022" name="Front. Genet.">
        <title>Chromosome-Scale Assembly of the Dendrobium nobile Genome Provides Insights Into the Molecular Mechanism of the Biosynthesis of the Medicinal Active Ingredient of Dendrobium.</title>
        <authorList>
            <person name="Xu Q."/>
            <person name="Niu S.-C."/>
            <person name="Li K.-L."/>
            <person name="Zheng P.-J."/>
            <person name="Zhang X.-J."/>
            <person name="Jia Y."/>
            <person name="Liu Y."/>
            <person name="Niu Y.-X."/>
            <person name="Yu L.-H."/>
            <person name="Chen D.-F."/>
            <person name="Zhang G.-Q."/>
        </authorList>
    </citation>
    <scope>NUCLEOTIDE SEQUENCE</scope>
    <source>
        <tissue evidence="8">Leaf</tissue>
    </source>
</reference>
<organism evidence="8 9">
    <name type="scientific">Dendrobium nobile</name>
    <name type="common">Orchid</name>
    <dbReference type="NCBI Taxonomy" id="94219"/>
    <lineage>
        <taxon>Eukaryota</taxon>
        <taxon>Viridiplantae</taxon>
        <taxon>Streptophyta</taxon>
        <taxon>Embryophyta</taxon>
        <taxon>Tracheophyta</taxon>
        <taxon>Spermatophyta</taxon>
        <taxon>Magnoliopsida</taxon>
        <taxon>Liliopsida</taxon>
        <taxon>Asparagales</taxon>
        <taxon>Orchidaceae</taxon>
        <taxon>Epidendroideae</taxon>
        <taxon>Malaxideae</taxon>
        <taxon>Dendrobiinae</taxon>
        <taxon>Dendrobium</taxon>
    </lineage>
</organism>
<sequence length="303" mass="32955">MAENRDDLSRRIASILTILNCLLLCLGDTGGPILLRLYFLHGGRRQWLSSFLETAGFPLLLIPLSVSYLHRRRSNPSTPFIHLNTRLLIASAIIGILTGLDDFVYAYGLDFLPVSTAIVLTATHLGFTAFFAFLIVRQRFTPFSINAIALLTVGAGLAREWGSAGRGECGRVLEGVCSDDRRGGVVRAGVAVGGAGLCEGGESRQLHAGDRDAVCNGVFFHGVLRPWDDRQRGFPGDWGRSREVWIGREKVLFGSGLVRCVQAMFLRGSSGGCSDTVALGIGFLLLRRVSPTEGRVRRSPFPH</sequence>
<keyword evidence="3 7" id="KW-0813">Transport</keyword>
<feature type="transmembrane region" description="Helical" evidence="7">
    <location>
        <begin position="114"/>
        <end position="136"/>
    </location>
</feature>
<dbReference type="AlphaFoldDB" id="A0A8T3B9E9"/>
<evidence type="ECO:0000256" key="1">
    <source>
        <dbReference type="ARBA" id="ARBA00004141"/>
    </source>
</evidence>
<evidence type="ECO:0000256" key="2">
    <source>
        <dbReference type="ARBA" id="ARBA00006213"/>
    </source>
</evidence>
<dbReference type="Proteomes" id="UP000829196">
    <property type="component" value="Unassembled WGS sequence"/>
</dbReference>
<dbReference type="InterPro" id="IPR037185">
    <property type="entry name" value="EmrE-like"/>
</dbReference>